<dbReference type="STRING" id="1407499.HHUB_1645"/>
<keyword evidence="8" id="KW-1278">Translocase</keyword>
<evidence type="ECO:0000256" key="2">
    <source>
        <dbReference type="ARBA" id="ARBA00007866"/>
    </source>
</evidence>
<dbReference type="GO" id="GO:0016020">
    <property type="term" value="C:membrane"/>
    <property type="evidence" value="ECO:0007669"/>
    <property type="project" value="UniProtKB-SubCell"/>
</dbReference>
<evidence type="ECO:0000256" key="12">
    <source>
        <dbReference type="ARBA" id="ARBA00023136"/>
    </source>
</evidence>
<dbReference type="PANTHER" id="PTHR22888">
    <property type="entry name" value="CYTOCHROME C OXIDASE, SUBUNIT II"/>
    <property type="match status" value="1"/>
</dbReference>
<dbReference type="SUPFAM" id="SSF49503">
    <property type="entry name" value="Cupredoxins"/>
    <property type="match status" value="1"/>
</dbReference>
<protein>
    <recommendedName>
        <fullName evidence="3">cytochrome-c oxidase</fullName>
        <ecNumber evidence="3">7.1.1.9</ecNumber>
    </recommendedName>
    <alternativeName>
        <fullName evidence="13">Cytochrome c oxidase polypeptide II</fullName>
    </alternativeName>
</protein>
<feature type="transmembrane region" description="Helical" evidence="14">
    <location>
        <begin position="42"/>
        <end position="64"/>
    </location>
</feature>
<dbReference type="InterPro" id="IPR001505">
    <property type="entry name" value="Copper_CuA"/>
</dbReference>
<evidence type="ECO:0000256" key="14">
    <source>
        <dbReference type="SAM" id="Phobius"/>
    </source>
</evidence>
<dbReference type="InterPro" id="IPR008972">
    <property type="entry name" value="Cupredoxin"/>
</dbReference>
<dbReference type="InterPro" id="IPR045187">
    <property type="entry name" value="CcO_II"/>
</dbReference>
<proteinExistence type="inferred from homology"/>
<dbReference type="NCBIfam" id="TIGR02866">
    <property type="entry name" value="CoxB"/>
    <property type="match status" value="1"/>
</dbReference>
<keyword evidence="17" id="KW-0560">Oxidoreductase</keyword>
<dbReference type="InterPro" id="IPR014222">
    <property type="entry name" value="Cyt_c_oxidase_su2"/>
</dbReference>
<dbReference type="PRINTS" id="PR01166">
    <property type="entry name" value="CYCOXIDASEII"/>
</dbReference>
<evidence type="ECO:0000313" key="17">
    <source>
        <dbReference type="EMBL" id="CQH50628.1"/>
    </source>
</evidence>
<sequence>MRGKRLVPVLVAAVGFLAAFVDPVAAQQYQSVTEGLIRNLNSMLLAAALPVTLLVEGILVYTVWKFRNSDEAKPTKENRRLEITWTVATAVVLLFVGVAAYGVMAQPSVTATQADAQEAMAEDDTVVVDAVGVQWYWNYDYPEENLTVSSGTATSGVDVGNQPMVVPEDTKLVIRTESDDVIHAFHAPEIGLKADAVPGQTNYLITEVNEKGSYQLYCAEFCGQGHSEMLGTIAVVEEDKYQEWVEDPENTTIDA</sequence>
<name>A0A0U5CWD0_9EURY</name>
<keyword evidence="9" id="KW-0249">Electron transport</keyword>
<dbReference type="SUPFAM" id="SSF81464">
    <property type="entry name" value="Cytochrome c oxidase subunit II-like, transmembrane region"/>
    <property type="match status" value="1"/>
</dbReference>
<dbReference type="Gene3D" id="1.10.287.90">
    <property type="match status" value="1"/>
</dbReference>
<dbReference type="Gene3D" id="2.60.40.420">
    <property type="entry name" value="Cupredoxins - blue copper proteins"/>
    <property type="match status" value="1"/>
</dbReference>
<comment type="subcellular location">
    <subcellularLocation>
        <location evidence="1">Membrane</location>
        <topology evidence="1">Multi-pass membrane protein</topology>
    </subcellularLocation>
</comment>
<keyword evidence="4" id="KW-0813">Transport</keyword>
<feature type="transmembrane region" description="Helical" evidence="14">
    <location>
        <begin position="85"/>
        <end position="104"/>
    </location>
</feature>
<organism evidence="17 18">
    <name type="scientific">Halobacterium hubeiense</name>
    <dbReference type="NCBI Taxonomy" id="1407499"/>
    <lineage>
        <taxon>Archaea</taxon>
        <taxon>Methanobacteriati</taxon>
        <taxon>Methanobacteriota</taxon>
        <taxon>Stenosarchaea group</taxon>
        <taxon>Halobacteria</taxon>
        <taxon>Halobacteriales</taxon>
        <taxon>Halobacteriaceae</taxon>
        <taxon>Halobacterium</taxon>
    </lineage>
</organism>
<dbReference type="Pfam" id="PF00116">
    <property type="entry name" value="COX2"/>
    <property type="match status" value="1"/>
</dbReference>
<evidence type="ECO:0000256" key="9">
    <source>
        <dbReference type="ARBA" id="ARBA00022982"/>
    </source>
</evidence>
<keyword evidence="12 14" id="KW-0472">Membrane</keyword>
<keyword evidence="7" id="KW-0479">Metal-binding</keyword>
<dbReference type="PANTHER" id="PTHR22888:SF9">
    <property type="entry name" value="CYTOCHROME C OXIDASE SUBUNIT 2"/>
    <property type="match status" value="1"/>
</dbReference>
<dbReference type="RefSeq" id="WP_059056131.1">
    <property type="nucleotide sequence ID" value="NZ_CEML01000002.1"/>
</dbReference>
<keyword evidence="10 14" id="KW-1133">Transmembrane helix</keyword>
<comment type="similarity">
    <text evidence="2">Belongs to the cytochrome c oxidase subunit 2 family.</text>
</comment>
<evidence type="ECO:0000256" key="3">
    <source>
        <dbReference type="ARBA" id="ARBA00012949"/>
    </source>
</evidence>
<evidence type="ECO:0000259" key="15">
    <source>
        <dbReference type="PROSITE" id="PS50857"/>
    </source>
</evidence>
<dbReference type="InterPro" id="IPR002429">
    <property type="entry name" value="CcO_II-like_C"/>
</dbReference>
<evidence type="ECO:0000313" key="18">
    <source>
        <dbReference type="Proteomes" id="UP000066737"/>
    </source>
</evidence>
<evidence type="ECO:0000256" key="5">
    <source>
        <dbReference type="ARBA" id="ARBA00022660"/>
    </source>
</evidence>
<evidence type="ECO:0000256" key="7">
    <source>
        <dbReference type="ARBA" id="ARBA00022723"/>
    </source>
</evidence>
<dbReference type="KEGG" id="hhb:Hhub_1645"/>
<feature type="domain" description="Cytochrome oxidase subunit II copper A binding" evidence="15">
    <location>
        <begin position="123"/>
        <end position="247"/>
    </location>
</feature>
<dbReference type="Proteomes" id="UP000066737">
    <property type="component" value="Chromosome I"/>
</dbReference>
<dbReference type="GO" id="GO:0005507">
    <property type="term" value="F:copper ion binding"/>
    <property type="evidence" value="ECO:0007669"/>
    <property type="project" value="InterPro"/>
</dbReference>
<evidence type="ECO:0000259" key="16">
    <source>
        <dbReference type="PROSITE" id="PS50999"/>
    </source>
</evidence>
<gene>
    <name evidence="17" type="primary">coxB1</name>
    <name evidence="17" type="ORF">HHUB_1645</name>
</gene>
<feature type="domain" description="Cytochrome oxidase subunit II transmembrane region profile" evidence="16">
    <location>
        <begin position="12"/>
        <end position="111"/>
    </location>
</feature>
<accession>A0A0U5CWD0</accession>
<dbReference type="PROSITE" id="PS50857">
    <property type="entry name" value="COX2_CUA"/>
    <property type="match status" value="1"/>
</dbReference>
<keyword evidence="5" id="KW-0679">Respiratory chain</keyword>
<evidence type="ECO:0000256" key="13">
    <source>
        <dbReference type="ARBA" id="ARBA00031389"/>
    </source>
</evidence>
<dbReference type="GeneID" id="26658325"/>
<dbReference type="InterPro" id="IPR011759">
    <property type="entry name" value="Cyt_c_oxidase_su2_TM_dom"/>
</dbReference>
<evidence type="ECO:0000256" key="8">
    <source>
        <dbReference type="ARBA" id="ARBA00022967"/>
    </source>
</evidence>
<dbReference type="GO" id="GO:0016491">
    <property type="term" value="F:oxidoreductase activity"/>
    <property type="evidence" value="ECO:0007669"/>
    <property type="project" value="UniProtKB-KW"/>
</dbReference>
<evidence type="ECO:0000256" key="6">
    <source>
        <dbReference type="ARBA" id="ARBA00022692"/>
    </source>
</evidence>
<evidence type="ECO:0000256" key="11">
    <source>
        <dbReference type="ARBA" id="ARBA00023008"/>
    </source>
</evidence>
<keyword evidence="18" id="KW-1185">Reference proteome</keyword>
<keyword evidence="11" id="KW-0186">Copper</keyword>
<keyword evidence="6 14" id="KW-0812">Transmembrane</keyword>
<dbReference type="PROSITE" id="PS00078">
    <property type="entry name" value="COX2"/>
    <property type="match status" value="1"/>
</dbReference>
<evidence type="ECO:0000256" key="4">
    <source>
        <dbReference type="ARBA" id="ARBA00022448"/>
    </source>
</evidence>
<evidence type="ECO:0000256" key="1">
    <source>
        <dbReference type="ARBA" id="ARBA00004141"/>
    </source>
</evidence>
<dbReference type="GO" id="GO:0042773">
    <property type="term" value="P:ATP synthesis coupled electron transport"/>
    <property type="evidence" value="ECO:0007669"/>
    <property type="project" value="TreeGrafter"/>
</dbReference>
<evidence type="ECO:0000256" key="10">
    <source>
        <dbReference type="ARBA" id="ARBA00022989"/>
    </source>
</evidence>
<reference evidence="18" key="1">
    <citation type="journal article" date="2016" name="Environ. Microbiol.">
        <title>The complete genome of a viable archaeum isolated from 123-million-year-old rock salt.</title>
        <authorList>
            <person name="Jaakkola S.T."/>
            <person name="Pfeiffer F."/>
            <person name="Ravantti J.J."/>
            <person name="Guo Q."/>
            <person name="Liu Y."/>
            <person name="Chen X."/>
            <person name="Ma H."/>
            <person name="Yang C."/>
            <person name="Oksanen H.M."/>
            <person name="Bamford D.H."/>
        </authorList>
    </citation>
    <scope>NUCLEOTIDE SEQUENCE</scope>
    <source>
        <strain evidence="18">JI20-1</strain>
    </source>
</reference>
<dbReference type="Pfam" id="PF02790">
    <property type="entry name" value="COX2_TM"/>
    <property type="match status" value="1"/>
</dbReference>
<dbReference type="PROSITE" id="PS50999">
    <property type="entry name" value="COX2_TM"/>
    <property type="match status" value="1"/>
</dbReference>
<dbReference type="OrthoDB" id="27522at2157"/>
<dbReference type="EMBL" id="LN831302">
    <property type="protein sequence ID" value="CQH50628.1"/>
    <property type="molecule type" value="Genomic_DNA"/>
</dbReference>
<dbReference type="InterPro" id="IPR036257">
    <property type="entry name" value="Cyt_c_oxidase_su2_TM_sf"/>
</dbReference>
<dbReference type="GO" id="GO:0004129">
    <property type="term" value="F:cytochrome-c oxidase activity"/>
    <property type="evidence" value="ECO:0007669"/>
    <property type="project" value="UniProtKB-EC"/>
</dbReference>
<dbReference type="EC" id="7.1.1.9" evidence="3"/>
<dbReference type="AlphaFoldDB" id="A0A0U5CWD0"/>